<dbReference type="Gene3D" id="1.20.1260.10">
    <property type="match status" value="1"/>
</dbReference>
<organism evidence="3">
    <name type="scientific">uncultured Caudovirales phage</name>
    <dbReference type="NCBI Taxonomy" id="2100421"/>
    <lineage>
        <taxon>Viruses</taxon>
        <taxon>Duplodnaviria</taxon>
        <taxon>Heunggongvirae</taxon>
        <taxon>Uroviricota</taxon>
        <taxon>Caudoviricetes</taxon>
        <taxon>Peduoviridae</taxon>
        <taxon>Maltschvirus</taxon>
        <taxon>Maltschvirus maltsch</taxon>
    </lineage>
</organism>
<accession>A0A6J5L451</accession>
<dbReference type="InterPro" id="IPR002177">
    <property type="entry name" value="DPS_DNA-bd"/>
</dbReference>
<dbReference type="InterPro" id="IPR009078">
    <property type="entry name" value="Ferritin-like_SF"/>
</dbReference>
<dbReference type="GO" id="GO:0003677">
    <property type="term" value="F:DNA binding"/>
    <property type="evidence" value="ECO:0007669"/>
    <property type="project" value="UniProtKB-KW"/>
</dbReference>
<dbReference type="GO" id="GO:0008199">
    <property type="term" value="F:ferric iron binding"/>
    <property type="evidence" value="ECO:0007669"/>
    <property type="project" value="InterPro"/>
</dbReference>
<evidence type="ECO:0000256" key="1">
    <source>
        <dbReference type="ARBA" id="ARBA00009497"/>
    </source>
</evidence>
<dbReference type="SUPFAM" id="SSF47240">
    <property type="entry name" value="Ferritin-like"/>
    <property type="match status" value="1"/>
</dbReference>
<dbReference type="PANTHER" id="PTHR42932:SF3">
    <property type="entry name" value="DNA PROTECTION DURING STARVATION PROTEIN"/>
    <property type="match status" value="1"/>
</dbReference>
<dbReference type="PIRSF" id="PIRSF005900">
    <property type="entry name" value="Dps"/>
    <property type="match status" value="1"/>
</dbReference>
<comment type="similarity">
    <text evidence="1">Belongs to the Dps family.</text>
</comment>
<proteinExistence type="inferred from homology"/>
<evidence type="ECO:0000313" key="3">
    <source>
        <dbReference type="EMBL" id="CAB4127340.1"/>
    </source>
</evidence>
<dbReference type="CDD" id="cd01043">
    <property type="entry name" value="DPS"/>
    <property type="match status" value="1"/>
</dbReference>
<sequence length="146" mass="16710">MDELAAALKICQANTFFMYFRSHSYHHNVEGPEFAQYHEFFGDIYDELWNAVDPIAEHIRAIDKYAPFSIEDMFNAKTFSEDTNVVSSTSQMFSNLIDANNVTIDSLNKAFDLATYAKKQGLCNFLADRLDIHAKHGWQLRSLSKG</sequence>
<feature type="domain" description="Ferritin/DPS" evidence="2">
    <location>
        <begin position="7"/>
        <end position="143"/>
    </location>
</feature>
<gene>
    <name evidence="3" type="ORF">UFOVP84_138</name>
</gene>
<keyword evidence="3" id="KW-0238">DNA-binding</keyword>
<dbReference type="InterPro" id="IPR012347">
    <property type="entry name" value="Ferritin-like"/>
</dbReference>
<dbReference type="PANTHER" id="PTHR42932">
    <property type="entry name" value="GENERAL STRESS PROTEIN 20U"/>
    <property type="match status" value="1"/>
</dbReference>
<evidence type="ECO:0000259" key="2">
    <source>
        <dbReference type="Pfam" id="PF00210"/>
    </source>
</evidence>
<dbReference type="InterPro" id="IPR008331">
    <property type="entry name" value="Ferritin_DPS_dom"/>
</dbReference>
<reference evidence="3" key="1">
    <citation type="submission" date="2020-04" db="EMBL/GenBank/DDBJ databases">
        <authorList>
            <person name="Chiriac C."/>
            <person name="Salcher M."/>
            <person name="Ghai R."/>
            <person name="Kavagutti S V."/>
        </authorList>
    </citation>
    <scope>NUCLEOTIDE SEQUENCE</scope>
</reference>
<dbReference type="Pfam" id="PF00210">
    <property type="entry name" value="Ferritin"/>
    <property type="match status" value="1"/>
</dbReference>
<name>A0A6J5L451_9CAUD</name>
<protein>
    <submittedName>
        <fullName evidence="3">Dps DNA-binding ferritin-like protein (Oxidative damage protectant)</fullName>
    </submittedName>
</protein>
<dbReference type="EMBL" id="LR796208">
    <property type="protein sequence ID" value="CAB4127340.1"/>
    <property type="molecule type" value="Genomic_DNA"/>
</dbReference>